<evidence type="ECO:0000313" key="11">
    <source>
        <dbReference type="Proteomes" id="UP000265520"/>
    </source>
</evidence>
<proteinExistence type="inferred from homology"/>
<keyword evidence="5 9" id="KW-0812">Transmembrane</keyword>
<comment type="subcellular location">
    <subcellularLocation>
        <location evidence="1 9">Vacuole membrane</location>
        <topology evidence="1 9">Multi-pass membrane protein</topology>
    </subcellularLocation>
</comment>
<evidence type="ECO:0000256" key="2">
    <source>
        <dbReference type="ARBA" id="ARBA00007049"/>
    </source>
</evidence>
<evidence type="ECO:0000256" key="8">
    <source>
        <dbReference type="ARBA" id="ARBA00044464"/>
    </source>
</evidence>
<keyword evidence="7 9" id="KW-0472">Membrane</keyword>
<evidence type="ECO:0000256" key="1">
    <source>
        <dbReference type="ARBA" id="ARBA00004128"/>
    </source>
</evidence>
<dbReference type="AlphaFoldDB" id="A0A392MGH5"/>
<keyword evidence="3" id="KW-0408">Iron</keyword>
<keyword evidence="6 9" id="KW-1133">Transmembrane helix</keyword>
<evidence type="ECO:0000256" key="5">
    <source>
        <dbReference type="ARBA" id="ARBA00022692"/>
    </source>
</evidence>
<reference evidence="10 11" key="1">
    <citation type="journal article" date="2018" name="Front. Plant Sci.">
        <title>Red Clover (Trifolium pratense) and Zigzag Clover (T. medium) - A Picture of Genomic Similarities and Differences.</title>
        <authorList>
            <person name="Dluhosova J."/>
            <person name="Istvanek J."/>
            <person name="Nedelnik J."/>
            <person name="Repkova J."/>
        </authorList>
    </citation>
    <scope>NUCLEOTIDE SEQUENCE [LARGE SCALE GENOMIC DNA]</scope>
    <source>
        <strain evidence="11">cv. 10/8</strain>
        <tissue evidence="10">Leaf</tissue>
    </source>
</reference>
<keyword evidence="11" id="KW-1185">Reference proteome</keyword>
<sequence length="107" mass="11366">MAEIQHHFTLRAAVLGTIDGLLSTASFMMVVGAVTKDVKTMILTGIACHVAGALSMVIGALCCIGFRRRFAGGWLAMSLTFGLAKLENHGGMDLTTTNGRLIKSKRL</sequence>
<comment type="function">
    <text evidence="9">Vacuolar Fe(2+) uptake transporter.</text>
</comment>
<comment type="caution">
    <text evidence="10">The sequence shown here is derived from an EMBL/GenBank/DDBJ whole genome shotgun (WGS) entry which is preliminary data.</text>
</comment>
<dbReference type="GO" id="GO:0140315">
    <property type="term" value="F:iron ion sequestering activity"/>
    <property type="evidence" value="ECO:0007669"/>
    <property type="project" value="UniProtKB-UniRule"/>
</dbReference>
<dbReference type="GO" id="GO:0005381">
    <property type="term" value="F:iron ion transmembrane transporter activity"/>
    <property type="evidence" value="ECO:0007669"/>
    <property type="project" value="UniProtKB-UniRule"/>
</dbReference>
<keyword evidence="9" id="KW-0406">Ion transport</keyword>
<evidence type="ECO:0000313" key="10">
    <source>
        <dbReference type="EMBL" id="MCH86602.1"/>
    </source>
</evidence>
<keyword evidence="3" id="KW-0410">Iron transport</keyword>
<feature type="transmembrane region" description="Helical" evidence="9">
    <location>
        <begin position="12"/>
        <end position="35"/>
    </location>
</feature>
<evidence type="ECO:0000256" key="9">
    <source>
        <dbReference type="RuleBase" id="RU369115"/>
    </source>
</evidence>
<accession>A0A392MGH5</accession>
<organism evidence="10 11">
    <name type="scientific">Trifolium medium</name>
    <dbReference type="NCBI Taxonomy" id="97028"/>
    <lineage>
        <taxon>Eukaryota</taxon>
        <taxon>Viridiplantae</taxon>
        <taxon>Streptophyta</taxon>
        <taxon>Embryophyta</taxon>
        <taxon>Tracheophyta</taxon>
        <taxon>Spermatophyta</taxon>
        <taxon>Magnoliopsida</taxon>
        <taxon>eudicotyledons</taxon>
        <taxon>Gunneridae</taxon>
        <taxon>Pentapetalae</taxon>
        <taxon>rosids</taxon>
        <taxon>fabids</taxon>
        <taxon>Fabales</taxon>
        <taxon>Fabaceae</taxon>
        <taxon>Papilionoideae</taxon>
        <taxon>50 kb inversion clade</taxon>
        <taxon>NPAAA clade</taxon>
        <taxon>Hologalegina</taxon>
        <taxon>IRL clade</taxon>
        <taxon>Trifolieae</taxon>
        <taxon>Trifolium</taxon>
    </lineage>
</organism>
<protein>
    <recommendedName>
        <fullName evidence="9">Vacuolar iron transporter</fullName>
    </recommendedName>
</protein>
<evidence type="ECO:0000256" key="7">
    <source>
        <dbReference type="ARBA" id="ARBA00023136"/>
    </source>
</evidence>
<dbReference type="InterPro" id="IPR008217">
    <property type="entry name" value="Ccc1_fam"/>
</dbReference>
<keyword evidence="9" id="KW-0813">Transport</keyword>
<evidence type="ECO:0000256" key="4">
    <source>
        <dbReference type="ARBA" id="ARBA00022554"/>
    </source>
</evidence>
<dbReference type="Pfam" id="PF01988">
    <property type="entry name" value="VIT1"/>
    <property type="match status" value="1"/>
</dbReference>
<keyword evidence="4 9" id="KW-0926">Vacuole</keyword>
<evidence type="ECO:0000256" key="6">
    <source>
        <dbReference type="ARBA" id="ARBA00022989"/>
    </source>
</evidence>
<comment type="caution">
    <text evidence="9">Lacks conserved residue(s) required for the propagation of feature annotation.</text>
</comment>
<dbReference type="PANTHER" id="PTHR31851">
    <property type="entry name" value="FE(2+)/MN(2+) TRANSPORTER PCL1"/>
    <property type="match status" value="1"/>
</dbReference>
<comment type="catalytic activity">
    <reaction evidence="8">
        <text>Fe(2+)(in) = Fe(2+)(out)</text>
        <dbReference type="Rhea" id="RHEA:28486"/>
        <dbReference type="ChEBI" id="CHEBI:29033"/>
    </reaction>
    <physiologicalReaction direction="left-to-right" evidence="8">
        <dbReference type="Rhea" id="RHEA:28487"/>
    </physiologicalReaction>
</comment>
<feature type="transmembrane region" description="Helical" evidence="9">
    <location>
        <begin position="41"/>
        <end position="66"/>
    </location>
</feature>
<dbReference type="GO" id="GO:0005384">
    <property type="term" value="F:manganese ion transmembrane transporter activity"/>
    <property type="evidence" value="ECO:0007669"/>
    <property type="project" value="InterPro"/>
</dbReference>
<dbReference type="GO" id="GO:0030026">
    <property type="term" value="P:intracellular manganese ion homeostasis"/>
    <property type="evidence" value="ECO:0007669"/>
    <property type="project" value="InterPro"/>
</dbReference>
<dbReference type="GO" id="GO:0005774">
    <property type="term" value="C:vacuolar membrane"/>
    <property type="evidence" value="ECO:0007669"/>
    <property type="project" value="UniProtKB-SubCell"/>
</dbReference>
<evidence type="ECO:0000256" key="3">
    <source>
        <dbReference type="ARBA" id="ARBA00022496"/>
    </source>
</evidence>
<comment type="similarity">
    <text evidence="2 9">Belongs to the CCC1 family.</text>
</comment>
<gene>
    <name evidence="10" type="ORF">A2U01_0007461</name>
</gene>
<dbReference type="EMBL" id="LXQA010010595">
    <property type="protein sequence ID" value="MCH86602.1"/>
    <property type="molecule type" value="Genomic_DNA"/>
</dbReference>
<dbReference type="Proteomes" id="UP000265520">
    <property type="component" value="Unassembled WGS sequence"/>
</dbReference>
<name>A0A392MGH5_9FABA</name>